<keyword evidence="4 8" id="KW-0812">Transmembrane</keyword>
<dbReference type="InterPro" id="IPR014341">
    <property type="entry name" value="Ectoine_EhuD"/>
</dbReference>
<dbReference type="EMBL" id="JACXIY010000016">
    <property type="protein sequence ID" value="MBD2869744.1"/>
    <property type="molecule type" value="Genomic_DNA"/>
</dbReference>
<dbReference type="PANTHER" id="PTHR30614">
    <property type="entry name" value="MEMBRANE COMPONENT OF AMINO ACID ABC TRANSPORTER"/>
    <property type="match status" value="1"/>
</dbReference>
<evidence type="ECO:0000259" key="9">
    <source>
        <dbReference type="PROSITE" id="PS50928"/>
    </source>
</evidence>
<dbReference type="InterPro" id="IPR000515">
    <property type="entry name" value="MetI-like"/>
</dbReference>
<sequence length="226" mass="24927">MWKWDYVIELLPALLQAFGVTLGATLAGFALSIIIGLLFAVGARSPIVPVRLTVRAVVDFIRSTPLLVQLFFLYFSLPMLTPFAMSAFATGVIGLGLHYGTYMSEVFRSGIEAVPRGQWEAATALHLSKRKTWFSVILPQALPPVIPMMGNYLIVIFKETPTLSAITVVELLLTAKSEASITYRVFEPYSIVGLLFLITSLLFSLGIRYFEKRYFGGHIADGGGKR</sequence>
<evidence type="ECO:0000256" key="6">
    <source>
        <dbReference type="ARBA" id="ARBA00022989"/>
    </source>
</evidence>
<dbReference type="Gene3D" id="1.10.3720.10">
    <property type="entry name" value="MetI-like"/>
    <property type="match status" value="1"/>
</dbReference>
<comment type="similarity">
    <text evidence="8">Belongs to the binding-protein-dependent transport system permease family.</text>
</comment>
<dbReference type="InterPro" id="IPR043429">
    <property type="entry name" value="ArtM/GltK/GlnP/TcyL/YhdX-like"/>
</dbReference>
<dbReference type="AlphaFoldDB" id="A0A927CKJ9"/>
<evidence type="ECO:0000256" key="2">
    <source>
        <dbReference type="ARBA" id="ARBA00022448"/>
    </source>
</evidence>
<evidence type="ECO:0000256" key="5">
    <source>
        <dbReference type="ARBA" id="ARBA00022970"/>
    </source>
</evidence>
<dbReference type="GO" id="GO:0043190">
    <property type="term" value="C:ATP-binding cassette (ABC) transporter complex"/>
    <property type="evidence" value="ECO:0007669"/>
    <property type="project" value="InterPro"/>
</dbReference>
<keyword evidence="11" id="KW-1185">Reference proteome</keyword>
<evidence type="ECO:0000256" key="4">
    <source>
        <dbReference type="ARBA" id="ARBA00022692"/>
    </source>
</evidence>
<dbReference type="InterPro" id="IPR010065">
    <property type="entry name" value="AA_ABC_transptr_permease_3TM"/>
</dbReference>
<feature type="transmembrane region" description="Helical" evidence="8">
    <location>
        <begin position="20"/>
        <end position="40"/>
    </location>
</feature>
<dbReference type="InterPro" id="IPR035906">
    <property type="entry name" value="MetI-like_sf"/>
</dbReference>
<comment type="caution">
    <text evidence="10">The sequence shown here is derived from an EMBL/GenBank/DDBJ whole genome shotgun (WGS) entry which is preliminary data.</text>
</comment>
<dbReference type="RefSeq" id="WP_190862116.1">
    <property type="nucleotide sequence ID" value="NZ_JACXIY010000016.1"/>
</dbReference>
<keyword evidence="3" id="KW-1003">Cell membrane</keyword>
<dbReference type="Proteomes" id="UP000632125">
    <property type="component" value="Unassembled WGS sequence"/>
</dbReference>
<name>A0A927CKJ9_9BACL</name>
<feature type="transmembrane region" description="Helical" evidence="8">
    <location>
        <begin position="189"/>
        <end position="210"/>
    </location>
</feature>
<dbReference type="GO" id="GO:0022857">
    <property type="term" value="F:transmembrane transporter activity"/>
    <property type="evidence" value="ECO:0007669"/>
    <property type="project" value="InterPro"/>
</dbReference>
<dbReference type="PANTHER" id="PTHR30614:SF0">
    <property type="entry name" value="L-CYSTINE TRANSPORT SYSTEM PERMEASE PROTEIN TCYL"/>
    <property type="match status" value="1"/>
</dbReference>
<keyword evidence="7 8" id="KW-0472">Membrane</keyword>
<evidence type="ECO:0000256" key="7">
    <source>
        <dbReference type="ARBA" id="ARBA00023136"/>
    </source>
</evidence>
<comment type="subcellular location">
    <subcellularLocation>
        <location evidence="1 8">Cell membrane</location>
        <topology evidence="1 8">Multi-pass membrane protein</topology>
    </subcellularLocation>
</comment>
<organism evidence="10 11">
    <name type="scientific">Paenibacillus arenilitoris</name>
    <dbReference type="NCBI Taxonomy" id="2772299"/>
    <lineage>
        <taxon>Bacteria</taxon>
        <taxon>Bacillati</taxon>
        <taxon>Bacillota</taxon>
        <taxon>Bacilli</taxon>
        <taxon>Bacillales</taxon>
        <taxon>Paenibacillaceae</taxon>
        <taxon>Paenibacillus</taxon>
    </lineage>
</organism>
<feature type="transmembrane region" description="Helical" evidence="8">
    <location>
        <begin position="133"/>
        <end position="154"/>
    </location>
</feature>
<evidence type="ECO:0000313" key="11">
    <source>
        <dbReference type="Proteomes" id="UP000632125"/>
    </source>
</evidence>
<dbReference type="CDD" id="cd06261">
    <property type="entry name" value="TM_PBP2"/>
    <property type="match status" value="1"/>
</dbReference>
<proteinExistence type="inferred from homology"/>
<keyword evidence="6 8" id="KW-1133">Transmembrane helix</keyword>
<evidence type="ECO:0000256" key="8">
    <source>
        <dbReference type="RuleBase" id="RU363032"/>
    </source>
</evidence>
<dbReference type="SUPFAM" id="SSF161098">
    <property type="entry name" value="MetI-like"/>
    <property type="match status" value="1"/>
</dbReference>
<dbReference type="PROSITE" id="PS50928">
    <property type="entry name" value="ABC_TM1"/>
    <property type="match status" value="1"/>
</dbReference>
<evidence type="ECO:0000256" key="3">
    <source>
        <dbReference type="ARBA" id="ARBA00022475"/>
    </source>
</evidence>
<accession>A0A927CKJ9</accession>
<feature type="domain" description="ABC transmembrane type-1" evidence="9">
    <location>
        <begin position="18"/>
        <end position="207"/>
    </location>
</feature>
<evidence type="ECO:0000313" key="10">
    <source>
        <dbReference type="EMBL" id="MBD2869744.1"/>
    </source>
</evidence>
<evidence type="ECO:0000256" key="1">
    <source>
        <dbReference type="ARBA" id="ARBA00004651"/>
    </source>
</evidence>
<reference evidence="10" key="1">
    <citation type="submission" date="2020-09" db="EMBL/GenBank/DDBJ databases">
        <title>A novel bacterium of genus Paenibacillus, isolated from South China Sea.</title>
        <authorList>
            <person name="Huang H."/>
            <person name="Mo K."/>
            <person name="Hu Y."/>
        </authorList>
    </citation>
    <scope>NUCLEOTIDE SEQUENCE</scope>
    <source>
        <strain evidence="10">IB182493</strain>
    </source>
</reference>
<dbReference type="NCBIfam" id="TIGR01726">
    <property type="entry name" value="HEQRo_perm_3TM"/>
    <property type="match status" value="1"/>
</dbReference>
<gene>
    <name evidence="10" type="primary">ehuD</name>
    <name evidence="10" type="ORF">IDH41_14235</name>
</gene>
<protein>
    <submittedName>
        <fullName evidence="10">Ectoine/hydroxyectoine ABC transporter permease subunit EhuD</fullName>
    </submittedName>
</protein>
<dbReference type="Pfam" id="PF00528">
    <property type="entry name" value="BPD_transp_1"/>
    <property type="match status" value="1"/>
</dbReference>
<keyword evidence="2 8" id="KW-0813">Transport</keyword>
<dbReference type="NCBIfam" id="TIGR03003">
    <property type="entry name" value="ectoine_ehuD"/>
    <property type="match status" value="1"/>
</dbReference>
<dbReference type="GO" id="GO:0006865">
    <property type="term" value="P:amino acid transport"/>
    <property type="evidence" value="ECO:0007669"/>
    <property type="project" value="UniProtKB-KW"/>
</dbReference>
<keyword evidence="5" id="KW-0029">Amino-acid transport</keyword>